<accession>A0AB94IAC2</accession>
<comment type="caution">
    <text evidence="2">The sequence shown here is derived from an EMBL/GenBank/DDBJ whole genome shotgun (WGS) entry which is preliminary data.</text>
</comment>
<reference evidence="2 3" key="1">
    <citation type="journal article" date="2014" name="Appl. Environ. Microbiol.">
        <title>Genomic features of a bumble bee symbiont reflect its host environment.</title>
        <authorList>
            <person name="Martinson V.G."/>
            <person name="Magoc T."/>
            <person name="Koch H."/>
            <person name="Salzberg S.L."/>
            <person name="Moran N.A."/>
        </authorList>
    </citation>
    <scope>NUCLEOTIDE SEQUENCE [LARGE SCALE GENOMIC DNA]</scope>
    <source>
        <strain evidence="2 3">Bimp</strain>
    </source>
</reference>
<keyword evidence="1" id="KW-0732">Signal</keyword>
<dbReference type="RefSeq" id="WP_133459414.1">
    <property type="nucleotide sequence ID" value="NZ_AWGA01000111.1"/>
</dbReference>
<organism evidence="2 3">
    <name type="scientific">Candidatus Schmidhempelia bombi str. Bimp</name>
    <dbReference type="NCBI Taxonomy" id="1387197"/>
    <lineage>
        <taxon>Bacteria</taxon>
        <taxon>Pseudomonadati</taxon>
        <taxon>Pseudomonadota</taxon>
        <taxon>Gammaproteobacteria</taxon>
        <taxon>Orbales</taxon>
        <taxon>Orbaceae</taxon>
        <taxon>Candidatus Schmidhempelia</taxon>
    </lineage>
</organism>
<dbReference type="AlphaFoldDB" id="A0AB94IAC2"/>
<evidence type="ECO:0000256" key="1">
    <source>
        <dbReference type="SAM" id="SignalP"/>
    </source>
</evidence>
<gene>
    <name evidence="2" type="ORF">O970_09235</name>
</gene>
<proteinExistence type="predicted"/>
<keyword evidence="3" id="KW-1185">Reference proteome</keyword>
<evidence type="ECO:0000313" key="2">
    <source>
        <dbReference type="EMBL" id="TEA26329.1"/>
    </source>
</evidence>
<feature type="chain" id="PRO_5044493498" evidence="1">
    <location>
        <begin position="20"/>
        <end position="135"/>
    </location>
</feature>
<dbReference type="EMBL" id="AWGA01000111">
    <property type="protein sequence ID" value="TEA26329.1"/>
    <property type="molecule type" value="Genomic_DNA"/>
</dbReference>
<name>A0AB94IAC2_9GAMM</name>
<evidence type="ECO:0000313" key="3">
    <source>
        <dbReference type="Proteomes" id="UP000506160"/>
    </source>
</evidence>
<protein>
    <submittedName>
        <fullName evidence="2">Uncharacterized protein</fullName>
    </submittedName>
</protein>
<sequence length="135" mass="15603">MRNIFFVLFFLLHLDYACALDINQTWTEEVYLEKNQIPYSVFSIQLKIDANNKVDGELCSIVNYGNKIDCPIPFSSKLINNEIEVHFDSTFGGKNGTAIIKLQENNLVWNLIKNPNGEYYFAKKATLLPEKIENY</sequence>
<feature type="signal peptide" evidence="1">
    <location>
        <begin position="1"/>
        <end position="19"/>
    </location>
</feature>
<dbReference type="Proteomes" id="UP000506160">
    <property type="component" value="Unassembled WGS sequence"/>
</dbReference>